<evidence type="ECO:0000313" key="2">
    <source>
        <dbReference type="Proteomes" id="UP000789702"/>
    </source>
</evidence>
<dbReference type="Proteomes" id="UP000789702">
    <property type="component" value="Unassembled WGS sequence"/>
</dbReference>
<keyword evidence="2" id="KW-1185">Reference proteome</keyword>
<gene>
    <name evidence="1" type="ORF">DHETER_LOCUS14262</name>
</gene>
<evidence type="ECO:0000313" key="1">
    <source>
        <dbReference type="EMBL" id="CAG8744553.1"/>
    </source>
</evidence>
<comment type="caution">
    <text evidence="1">The sequence shown here is derived from an EMBL/GenBank/DDBJ whole genome shotgun (WGS) entry which is preliminary data.</text>
</comment>
<protein>
    <submittedName>
        <fullName evidence="1">2793_t:CDS:1</fullName>
    </submittedName>
</protein>
<proteinExistence type="predicted"/>
<accession>A0ACA9QBZ8</accession>
<dbReference type="EMBL" id="CAJVPU010042868">
    <property type="protein sequence ID" value="CAG8744553.1"/>
    <property type="molecule type" value="Genomic_DNA"/>
</dbReference>
<name>A0ACA9QBZ8_9GLOM</name>
<reference evidence="1" key="1">
    <citation type="submission" date="2021-06" db="EMBL/GenBank/DDBJ databases">
        <authorList>
            <person name="Kallberg Y."/>
            <person name="Tangrot J."/>
            <person name="Rosling A."/>
        </authorList>
    </citation>
    <scope>NUCLEOTIDE SEQUENCE</scope>
    <source>
        <strain evidence="1">IL203A</strain>
    </source>
</reference>
<organism evidence="1 2">
    <name type="scientific">Dentiscutata heterogama</name>
    <dbReference type="NCBI Taxonomy" id="1316150"/>
    <lineage>
        <taxon>Eukaryota</taxon>
        <taxon>Fungi</taxon>
        <taxon>Fungi incertae sedis</taxon>
        <taxon>Mucoromycota</taxon>
        <taxon>Glomeromycotina</taxon>
        <taxon>Glomeromycetes</taxon>
        <taxon>Diversisporales</taxon>
        <taxon>Gigasporaceae</taxon>
        <taxon>Dentiscutata</taxon>
    </lineage>
</organism>
<sequence length="125" mass="14624">SKNMSTKTSQAKTSQETKTSKAPQVEAEVNAVWVLTSFFSRYKYDFEMDEIGQRCFVSEELARTAMKRTAMRLYQSPIIQEADDKYFEEYESEIHFGESPETSDYRREFGCCRVELVEIEGKKKK</sequence>
<feature type="non-terminal residue" evidence="1">
    <location>
        <position position="1"/>
    </location>
</feature>